<name>A0ACB7S4B5_HYAAI</name>
<dbReference type="EMBL" id="CM023485">
    <property type="protein sequence ID" value="KAH6930002.1"/>
    <property type="molecule type" value="Genomic_DNA"/>
</dbReference>
<accession>A0ACB7S4B5</accession>
<keyword evidence="2" id="KW-1185">Reference proteome</keyword>
<dbReference type="Proteomes" id="UP000821845">
    <property type="component" value="Chromosome 5"/>
</dbReference>
<protein>
    <submittedName>
        <fullName evidence="1">Uncharacterized protein</fullName>
    </submittedName>
</protein>
<proteinExistence type="predicted"/>
<organism evidence="1 2">
    <name type="scientific">Hyalomma asiaticum</name>
    <name type="common">Tick</name>
    <dbReference type="NCBI Taxonomy" id="266040"/>
    <lineage>
        <taxon>Eukaryota</taxon>
        <taxon>Metazoa</taxon>
        <taxon>Ecdysozoa</taxon>
        <taxon>Arthropoda</taxon>
        <taxon>Chelicerata</taxon>
        <taxon>Arachnida</taxon>
        <taxon>Acari</taxon>
        <taxon>Parasitiformes</taxon>
        <taxon>Ixodida</taxon>
        <taxon>Ixodoidea</taxon>
        <taxon>Ixodidae</taxon>
        <taxon>Hyalomminae</taxon>
        <taxon>Hyalomma</taxon>
    </lineage>
</organism>
<comment type="caution">
    <text evidence="1">The sequence shown here is derived from an EMBL/GenBank/DDBJ whole genome shotgun (WGS) entry which is preliminary data.</text>
</comment>
<reference evidence="1" key="1">
    <citation type="submission" date="2020-05" db="EMBL/GenBank/DDBJ databases">
        <title>Large-scale comparative analyses of tick genomes elucidate their genetic diversity and vector capacities.</title>
        <authorList>
            <person name="Jia N."/>
            <person name="Wang J."/>
            <person name="Shi W."/>
            <person name="Du L."/>
            <person name="Sun Y."/>
            <person name="Zhan W."/>
            <person name="Jiang J."/>
            <person name="Wang Q."/>
            <person name="Zhang B."/>
            <person name="Ji P."/>
            <person name="Sakyi L.B."/>
            <person name="Cui X."/>
            <person name="Yuan T."/>
            <person name="Jiang B."/>
            <person name="Yang W."/>
            <person name="Lam T.T.-Y."/>
            <person name="Chang Q."/>
            <person name="Ding S."/>
            <person name="Wang X."/>
            <person name="Zhu J."/>
            <person name="Ruan X."/>
            <person name="Zhao L."/>
            <person name="Wei J."/>
            <person name="Que T."/>
            <person name="Du C."/>
            <person name="Cheng J."/>
            <person name="Dai P."/>
            <person name="Han X."/>
            <person name="Huang E."/>
            <person name="Gao Y."/>
            <person name="Liu J."/>
            <person name="Shao H."/>
            <person name="Ye R."/>
            <person name="Li L."/>
            <person name="Wei W."/>
            <person name="Wang X."/>
            <person name="Wang C."/>
            <person name="Yang T."/>
            <person name="Huo Q."/>
            <person name="Li W."/>
            <person name="Guo W."/>
            <person name="Chen H."/>
            <person name="Zhou L."/>
            <person name="Ni X."/>
            <person name="Tian J."/>
            <person name="Zhou Y."/>
            <person name="Sheng Y."/>
            <person name="Liu T."/>
            <person name="Pan Y."/>
            <person name="Xia L."/>
            <person name="Li J."/>
            <person name="Zhao F."/>
            <person name="Cao W."/>
        </authorList>
    </citation>
    <scope>NUCLEOTIDE SEQUENCE</scope>
    <source>
        <strain evidence="1">Hyas-2018</strain>
    </source>
</reference>
<sequence length="285" mass="30538">MGGGGGGRNATGYARGCSRTDDLPRSEVDPAPQGHRRPGLLIALPLPVTSPPTPSATAGASSGSVCRGESLRPARQRNRLDEHRHYPPPVPYAACNPSRDKRKAYWDKWRVTGRHHVAGEESRCCHGDKPHICEYCQKRFALACNLRAHLKTHEGEHQEKCSGCGKSYSVSASGGTGRLLGRGYCPTCLGTLAGNGLTSSTKTGHYEAEPPKSPTLDSNEDSKSSSRSNTDLGGASSPTTPPPPPRLLFGVLDQMMMRYRQSAQAFLPPSLSTMKFLEGASMLTP</sequence>
<evidence type="ECO:0000313" key="1">
    <source>
        <dbReference type="EMBL" id="KAH6930002.1"/>
    </source>
</evidence>
<evidence type="ECO:0000313" key="2">
    <source>
        <dbReference type="Proteomes" id="UP000821845"/>
    </source>
</evidence>
<gene>
    <name evidence="1" type="ORF">HPB50_007942</name>
</gene>